<organism evidence="1 2">
    <name type="scientific">Formicincola oecophyllae</name>
    <dbReference type="NCBI Taxonomy" id="2558361"/>
    <lineage>
        <taxon>Bacteria</taxon>
        <taxon>Pseudomonadati</taxon>
        <taxon>Pseudomonadota</taxon>
        <taxon>Alphaproteobacteria</taxon>
        <taxon>Acetobacterales</taxon>
        <taxon>Acetobacteraceae</taxon>
        <taxon>Formicincola</taxon>
    </lineage>
</organism>
<dbReference type="Proteomes" id="UP000318709">
    <property type="component" value="Chromosome"/>
</dbReference>
<dbReference type="OrthoDB" id="246146at2"/>
<reference evidence="1 2" key="1">
    <citation type="submission" date="2019-03" db="EMBL/GenBank/DDBJ databases">
        <title>The complete genome sequence of Swingsia_sp. F3b2 LMG30590(T).</title>
        <authorList>
            <person name="Chua K.-O."/>
            <person name="Chan K.-G."/>
            <person name="See-Too W.-S."/>
        </authorList>
    </citation>
    <scope>NUCLEOTIDE SEQUENCE [LARGE SCALE GENOMIC DNA]</scope>
    <source>
        <strain evidence="1 2">F3b2</strain>
    </source>
</reference>
<proteinExistence type="predicted"/>
<dbReference type="EMBL" id="CP038231">
    <property type="protein sequence ID" value="QDH13720.1"/>
    <property type="molecule type" value="Genomic_DNA"/>
</dbReference>
<dbReference type="KEGG" id="swf:E3E12_05420"/>
<dbReference type="InterPro" id="IPR014903">
    <property type="entry name" value="DUF1796"/>
</dbReference>
<keyword evidence="2" id="KW-1185">Reference proteome</keyword>
<name>A0A4Y6U9L5_9PROT</name>
<evidence type="ECO:0000313" key="2">
    <source>
        <dbReference type="Proteomes" id="UP000318709"/>
    </source>
</evidence>
<sequence>MLQEGLSCLPAILLREAGLCTAAMPFDWTFCNVESLIRILQSDFRHFLDESTVESLAEEKGRPVAFNKHYDAANPERPFFNHKDPTKTEDRNYYLRTIERFKKLHNTKPCLFVLEEFGELEQRFESLVDTLNRHWPNMKAYGVSYKPSAEVPSLTPLKVLDGHQLMSFKASPIHEGTHFARREDGELLIDGVKRFAASSF</sequence>
<dbReference type="AlphaFoldDB" id="A0A4Y6U9L5"/>
<evidence type="ECO:0000313" key="1">
    <source>
        <dbReference type="EMBL" id="QDH13720.1"/>
    </source>
</evidence>
<accession>A0A4Y6U9L5</accession>
<dbReference type="RefSeq" id="WP_141443427.1">
    <property type="nucleotide sequence ID" value="NZ_CP038231.1"/>
</dbReference>
<dbReference type="Pfam" id="PF08795">
    <property type="entry name" value="DUF1796"/>
    <property type="match status" value="1"/>
</dbReference>
<gene>
    <name evidence="1" type="ORF">E3E12_05420</name>
</gene>
<protein>
    <submittedName>
        <fullName evidence="1">Uncharacterized protein</fullName>
    </submittedName>
</protein>